<protein>
    <submittedName>
        <fullName evidence="1">Uncharacterized protein</fullName>
    </submittedName>
</protein>
<keyword evidence="2" id="KW-1185">Reference proteome</keyword>
<sequence>MLLVLSRRECRKIAFRHRQTWVGFP</sequence>
<name>U4L1J4_PYROM</name>
<gene>
    <name evidence="1" type="ORF">PCON_05561</name>
</gene>
<evidence type="ECO:0000313" key="1">
    <source>
        <dbReference type="EMBL" id="CCX05974.1"/>
    </source>
</evidence>
<dbReference type="Proteomes" id="UP000018144">
    <property type="component" value="Unassembled WGS sequence"/>
</dbReference>
<dbReference type="EMBL" id="HF935278">
    <property type="protein sequence ID" value="CCX05974.1"/>
    <property type="molecule type" value="Genomic_DNA"/>
</dbReference>
<evidence type="ECO:0000313" key="2">
    <source>
        <dbReference type="Proteomes" id="UP000018144"/>
    </source>
</evidence>
<proteinExistence type="predicted"/>
<reference evidence="1 2" key="1">
    <citation type="journal article" date="2013" name="PLoS Genet.">
        <title>The genome and development-dependent transcriptomes of Pyronema confluens: a window into fungal evolution.</title>
        <authorList>
            <person name="Traeger S."/>
            <person name="Altegoer F."/>
            <person name="Freitag M."/>
            <person name="Gabaldon T."/>
            <person name="Kempken F."/>
            <person name="Kumar A."/>
            <person name="Marcet-Houben M."/>
            <person name="Poggeler S."/>
            <person name="Stajich J.E."/>
            <person name="Nowrousian M."/>
        </authorList>
    </citation>
    <scope>NUCLEOTIDE SEQUENCE [LARGE SCALE GENOMIC DNA]</scope>
    <source>
        <strain evidence="2">CBS 100304</strain>
        <tissue evidence="1">Vegetative mycelium</tissue>
    </source>
</reference>
<organism evidence="1 2">
    <name type="scientific">Pyronema omphalodes (strain CBS 100304)</name>
    <name type="common">Pyronema confluens</name>
    <dbReference type="NCBI Taxonomy" id="1076935"/>
    <lineage>
        <taxon>Eukaryota</taxon>
        <taxon>Fungi</taxon>
        <taxon>Dikarya</taxon>
        <taxon>Ascomycota</taxon>
        <taxon>Pezizomycotina</taxon>
        <taxon>Pezizomycetes</taxon>
        <taxon>Pezizales</taxon>
        <taxon>Pyronemataceae</taxon>
        <taxon>Pyronema</taxon>
    </lineage>
</organism>
<accession>U4L1J4</accession>
<dbReference type="AlphaFoldDB" id="U4L1J4"/>